<keyword evidence="2" id="KW-1185">Reference proteome</keyword>
<proteinExistence type="predicted"/>
<dbReference type="RefSeq" id="WP_256550411.1">
    <property type="nucleotide sequence ID" value="NZ_CP101751.1"/>
</dbReference>
<evidence type="ECO:0000313" key="2">
    <source>
        <dbReference type="Proteomes" id="UP001059844"/>
    </source>
</evidence>
<name>A0ABY5IPG0_9FLAO</name>
<evidence type="ECO:0000313" key="1">
    <source>
        <dbReference type="EMBL" id="UUC44728.1"/>
    </source>
</evidence>
<gene>
    <name evidence="1" type="ORF">NOX80_13945</name>
</gene>
<dbReference type="Proteomes" id="UP001059844">
    <property type="component" value="Chromosome"/>
</dbReference>
<organism evidence="1 2">
    <name type="scientific">Flavobacterium cerinum</name>
    <dbReference type="NCBI Taxonomy" id="2502784"/>
    <lineage>
        <taxon>Bacteria</taxon>
        <taxon>Pseudomonadati</taxon>
        <taxon>Bacteroidota</taxon>
        <taxon>Flavobacteriia</taxon>
        <taxon>Flavobacteriales</taxon>
        <taxon>Flavobacteriaceae</taxon>
        <taxon>Flavobacterium</taxon>
    </lineage>
</organism>
<reference evidence="1" key="1">
    <citation type="submission" date="2022-07" db="EMBL/GenBank/DDBJ databases">
        <title>Isolation, identification, and degradation of a PFOSA degrading strain from sewage treatment plant.</title>
        <authorList>
            <person name="Zhang L."/>
            <person name="Huo Y."/>
        </authorList>
    </citation>
    <scope>NUCLEOTIDE SEQUENCE</scope>
    <source>
        <strain evidence="1">C1</strain>
    </source>
</reference>
<protein>
    <submittedName>
        <fullName evidence="1">Uncharacterized protein</fullName>
    </submittedName>
</protein>
<accession>A0ABY5IPG0</accession>
<dbReference type="EMBL" id="CP101751">
    <property type="protein sequence ID" value="UUC44728.1"/>
    <property type="molecule type" value="Genomic_DNA"/>
</dbReference>
<sequence>MERRKKEFAEENITLLEKDLEYYNFCSVKLNWDSQLKLRNETTLRGGFVLNSPSESICDFGDEYFNESTNVSGEEDFSKKLQRFENLPKGVDDSMRGCFIIQGPGSTFPPPIVFFRRDWYVKLNFDYYRYMELLFENYGFKGWQYFYIDITAKIPRIEEVLEDMRVAAKTLPLLFPDKDWSYHQEKYAETLSRFEKTVND</sequence>